<dbReference type="OrthoDB" id="4216217at2"/>
<feature type="chain" id="PRO_5039715949" description="Sensor domain-containing protein" evidence="2">
    <location>
        <begin position="26"/>
        <end position="281"/>
    </location>
</feature>
<evidence type="ECO:0000256" key="1">
    <source>
        <dbReference type="SAM" id="MobiDB-lite"/>
    </source>
</evidence>
<gene>
    <name evidence="3" type="ORF">FRZ00_22810</name>
</gene>
<evidence type="ECO:0000256" key="2">
    <source>
        <dbReference type="SAM" id="SignalP"/>
    </source>
</evidence>
<comment type="caution">
    <text evidence="3">The sequence shown here is derived from an EMBL/GenBank/DDBJ whole genome shotgun (WGS) entry which is preliminary data.</text>
</comment>
<organism evidence="3 4">
    <name type="scientific">Streptomyces mobaraensis</name>
    <name type="common">Streptoverticillium mobaraense</name>
    <dbReference type="NCBI Taxonomy" id="35621"/>
    <lineage>
        <taxon>Bacteria</taxon>
        <taxon>Bacillati</taxon>
        <taxon>Actinomycetota</taxon>
        <taxon>Actinomycetes</taxon>
        <taxon>Kitasatosporales</taxon>
        <taxon>Streptomycetaceae</taxon>
        <taxon>Streptomyces</taxon>
    </lineage>
</organism>
<proteinExistence type="predicted"/>
<feature type="region of interest" description="Disordered" evidence="1">
    <location>
        <begin position="29"/>
        <end position="71"/>
    </location>
</feature>
<evidence type="ECO:0000313" key="4">
    <source>
        <dbReference type="Proteomes" id="UP000327000"/>
    </source>
</evidence>
<feature type="compositionally biased region" description="Gly residues" evidence="1">
    <location>
        <begin position="270"/>
        <end position="281"/>
    </location>
</feature>
<feature type="compositionally biased region" description="Basic and acidic residues" evidence="1">
    <location>
        <begin position="32"/>
        <end position="54"/>
    </location>
</feature>
<keyword evidence="2" id="KW-0732">Signal</keyword>
<dbReference type="Proteomes" id="UP000327000">
    <property type="component" value="Unassembled WGS sequence"/>
</dbReference>
<sequence length="281" mass="27925">MKARTAAVLCAAVTVGMLVPVAGCAGGGDGAGRGDGHGNDGKRSVGAADARDRGPGSGPGESEELGDGRRAGRLGGVELLKDEVPGLVIEQAPPGSAGRGTPTADRAACGPLATALGSQPRPEPLESVASTFAGEQDGPDEGLLGTVRVAEYRPGGAAATLRGLRDAAADCAGGFTMRTGEGERQAFDAVVRVTAPRLGDEAAAYRLANAVEEAPTLITVVRSGEVLSMFFATSLGDPGRAEIPPRLVAAQVRKVEAGGLRPKGGDDKGGSPGGLPQGDEG</sequence>
<feature type="region of interest" description="Disordered" evidence="1">
    <location>
        <begin position="85"/>
        <end position="107"/>
    </location>
</feature>
<evidence type="ECO:0000313" key="3">
    <source>
        <dbReference type="EMBL" id="KAB7837790.1"/>
    </source>
</evidence>
<dbReference type="AlphaFoldDB" id="A0A5N5W3Q5"/>
<feature type="region of interest" description="Disordered" evidence="1">
    <location>
        <begin position="255"/>
        <end position="281"/>
    </location>
</feature>
<feature type="signal peptide" evidence="2">
    <location>
        <begin position="1"/>
        <end position="25"/>
    </location>
</feature>
<accession>A0A5N5W3Q5</accession>
<protein>
    <recommendedName>
        <fullName evidence="5">Sensor domain-containing protein</fullName>
    </recommendedName>
</protein>
<name>A0A5N5W3Q5_STRMB</name>
<keyword evidence="4" id="KW-1185">Reference proteome</keyword>
<dbReference type="EMBL" id="VOKX01000094">
    <property type="protein sequence ID" value="KAB7837790.1"/>
    <property type="molecule type" value="Genomic_DNA"/>
</dbReference>
<reference evidence="3 4" key="1">
    <citation type="journal article" date="2019" name="Microb. Cell Fact.">
        <title>Exploring novel herbicidin analogues by transcriptional regulator overexpression and MS/MS molecular networking.</title>
        <authorList>
            <person name="Shi Y."/>
            <person name="Gu R."/>
            <person name="Li Y."/>
            <person name="Wang X."/>
            <person name="Ren W."/>
            <person name="Li X."/>
            <person name="Wang L."/>
            <person name="Xie Y."/>
            <person name="Hong B."/>
        </authorList>
    </citation>
    <scope>NUCLEOTIDE SEQUENCE [LARGE SCALE GENOMIC DNA]</scope>
    <source>
        <strain evidence="3 4">US-43</strain>
    </source>
</reference>
<dbReference type="RefSeq" id="WP_152264802.1">
    <property type="nucleotide sequence ID" value="NZ_VOKX01000094.1"/>
</dbReference>
<evidence type="ECO:0008006" key="5">
    <source>
        <dbReference type="Google" id="ProtNLM"/>
    </source>
</evidence>